<accession>L0I707</accession>
<dbReference type="HOGENOM" id="CLU_077326_0_0_2"/>
<protein>
    <recommendedName>
        <fullName evidence="4">DNA recombination and repair protein Rad51-like C-terminal domain-containing protein</fullName>
    </recommendedName>
</protein>
<gene>
    <name evidence="2" type="ordered locus">Halru_0693</name>
</gene>
<dbReference type="STRING" id="797302.Halru_0693"/>
<dbReference type="OrthoDB" id="359367at2157"/>
<reference evidence="2" key="1">
    <citation type="submission" date="2011-09" db="EMBL/GenBank/DDBJ databases">
        <title>Complete sequence of Halovivax ruber XH-70.</title>
        <authorList>
            <consortium name="US DOE Joint Genome Institute"/>
            <person name="Lucas S."/>
            <person name="Han J."/>
            <person name="Lapidus A."/>
            <person name="Cheng J.-F."/>
            <person name="Goodwin L."/>
            <person name="Pitluck S."/>
            <person name="Peters L."/>
            <person name="Mikhailova N."/>
            <person name="Davenport K."/>
            <person name="Detter J.C."/>
            <person name="Han C."/>
            <person name="Tapia R."/>
            <person name="Land M."/>
            <person name="Hauser L."/>
            <person name="Kyrpides N."/>
            <person name="Ivanova N."/>
            <person name="Pagani I."/>
            <person name="Sproer C."/>
            <person name="Anderson I."/>
            <person name="Woyke T."/>
        </authorList>
    </citation>
    <scope>NUCLEOTIDE SEQUENCE</scope>
    <source>
        <strain evidence="2">XH-70</strain>
    </source>
</reference>
<dbReference type="eggNOG" id="arCOG08101">
    <property type="taxonomic scope" value="Archaea"/>
</dbReference>
<organism evidence="2 3">
    <name type="scientific">Halovivax ruber (strain DSM 18193 / JCM 13892 / XH-70)</name>
    <dbReference type="NCBI Taxonomy" id="797302"/>
    <lineage>
        <taxon>Archaea</taxon>
        <taxon>Methanobacteriati</taxon>
        <taxon>Methanobacteriota</taxon>
        <taxon>Stenosarchaea group</taxon>
        <taxon>Halobacteria</taxon>
        <taxon>Halobacteriales</taxon>
        <taxon>Natrialbaceae</taxon>
        <taxon>Halovivax</taxon>
    </lineage>
</organism>
<dbReference type="Proteomes" id="UP000010846">
    <property type="component" value="Chromosome"/>
</dbReference>
<proteinExistence type="predicted"/>
<sequence length="244" mass="26799">MHHVEFDTGLTVLRVTSPRSTVVPELVCTRLVDESGPIHWVDARNTASTHVLYDQAPSATTLAPLRIARAFTAYQHHSLVQALARQASARSSMLVAPNVDSLYHDDDLDEWERERLLAASLSTLRELGHSLDVPVLVTTTGDTVSPRLDEYADHTLESVTTRVGTRLDGDGVESVGYWDRHGWQTTIPYWADRYGTTDALDPAIAAHDRGLLAPDLTREWEPPTTDRASGPLTRSTPAIDGGEA</sequence>
<keyword evidence="3" id="KW-1185">Reference proteome</keyword>
<evidence type="ECO:0000313" key="3">
    <source>
        <dbReference type="Proteomes" id="UP000010846"/>
    </source>
</evidence>
<name>L0I707_HALRX</name>
<dbReference type="AlphaFoldDB" id="L0I707"/>
<dbReference type="GeneID" id="14376000"/>
<dbReference type="KEGG" id="hru:Halru_0693"/>
<feature type="region of interest" description="Disordered" evidence="1">
    <location>
        <begin position="214"/>
        <end position="244"/>
    </location>
</feature>
<evidence type="ECO:0000256" key="1">
    <source>
        <dbReference type="SAM" id="MobiDB-lite"/>
    </source>
</evidence>
<evidence type="ECO:0008006" key="4">
    <source>
        <dbReference type="Google" id="ProtNLM"/>
    </source>
</evidence>
<dbReference type="EMBL" id="CP003050">
    <property type="protein sequence ID" value="AGB15320.1"/>
    <property type="molecule type" value="Genomic_DNA"/>
</dbReference>
<dbReference type="RefSeq" id="WP_015299998.1">
    <property type="nucleotide sequence ID" value="NC_019964.1"/>
</dbReference>
<evidence type="ECO:0000313" key="2">
    <source>
        <dbReference type="EMBL" id="AGB15320.1"/>
    </source>
</evidence>